<dbReference type="EC" id="2.7.7.102" evidence="3"/>
<dbReference type="PANTHER" id="PTHR31399">
    <property type="entry name" value="DNA-DIRECTED PRIMASE / POLYMERASE PROTEIN"/>
    <property type="match status" value="1"/>
</dbReference>
<feature type="region of interest" description="Disordered" evidence="5">
    <location>
        <begin position="1"/>
        <end position="31"/>
    </location>
</feature>
<comment type="caution">
    <text evidence="6">The sequence shown here is derived from an EMBL/GenBank/DDBJ whole genome shotgun (WGS) entry which is preliminary data.</text>
</comment>
<accession>A0ABD3MN24</accession>
<name>A0ABD3MN24_9STRA</name>
<dbReference type="InterPro" id="IPR044917">
    <property type="entry name" value="PRIMPOL"/>
</dbReference>
<dbReference type="GO" id="GO:0003887">
    <property type="term" value="F:DNA-directed DNA polymerase activity"/>
    <property type="evidence" value="ECO:0007669"/>
    <property type="project" value="UniProtKB-EC"/>
</dbReference>
<organism evidence="6 7">
    <name type="scientific">Discostella pseudostelligera</name>
    <dbReference type="NCBI Taxonomy" id="259834"/>
    <lineage>
        <taxon>Eukaryota</taxon>
        <taxon>Sar</taxon>
        <taxon>Stramenopiles</taxon>
        <taxon>Ochrophyta</taxon>
        <taxon>Bacillariophyta</taxon>
        <taxon>Coscinodiscophyceae</taxon>
        <taxon>Thalassiosirophycidae</taxon>
        <taxon>Stephanodiscales</taxon>
        <taxon>Stephanodiscaceae</taxon>
        <taxon>Discostella</taxon>
    </lineage>
</organism>
<proteinExistence type="predicted"/>
<keyword evidence="7" id="KW-1185">Reference proteome</keyword>
<gene>
    <name evidence="6" type="ORF">ACHAWU_004058</name>
</gene>
<protein>
    <recommendedName>
        <fullName evidence="1">DNA-directed primase/polymerase protein</fullName>
        <ecNumber evidence="3">2.7.7.102</ecNumber>
    </recommendedName>
</protein>
<dbReference type="PANTHER" id="PTHR31399:SF0">
    <property type="entry name" value="DNA-DIRECTED PRIMASE_POLYMERASE PROTEIN"/>
    <property type="match status" value="1"/>
</dbReference>
<feature type="compositionally biased region" description="Basic and acidic residues" evidence="5">
    <location>
        <begin position="1"/>
        <end position="13"/>
    </location>
</feature>
<reference evidence="6 7" key="1">
    <citation type="submission" date="2024-10" db="EMBL/GenBank/DDBJ databases">
        <title>Updated reference genomes for cyclostephanoid diatoms.</title>
        <authorList>
            <person name="Roberts W.R."/>
            <person name="Alverson A.J."/>
        </authorList>
    </citation>
    <scope>NUCLEOTIDE SEQUENCE [LARGE SCALE GENOMIC DNA]</scope>
    <source>
        <strain evidence="6 7">AJA232-27</strain>
    </source>
</reference>
<evidence type="ECO:0000313" key="7">
    <source>
        <dbReference type="Proteomes" id="UP001530293"/>
    </source>
</evidence>
<comment type="catalytic activity">
    <reaction evidence="4">
        <text>DNA(n) + a 2'-deoxyribonucleoside 5'-triphosphate = DNA(n+1) + diphosphate</text>
        <dbReference type="Rhea" id="RHEA:22508"/>
        <dbReference type="Rhea" id="RHEA-COMP:17339"/>
        <dbReference type="Rhea" id="RHEA-COMP:17340"/>
        <dbReference type="ChEBI" id="CHEBI:33019"/>
        <dbReference type="ChEBI" id="CHEBI:61560"/>
        <dbReference type="ChEBI" id="CHEBI:173112"/>
        <dbReference type="EC" id="2.7.7.7"/>
    </reaction>
    <physiologicalReaction direction="left-to-right" evidence="4">
        <dbReference type="Rhea" id="RHEA:22509"/>
    </physiologicalReaction>
</comment>
<comment type="catalytic activity">
    <reaction evidence="2">
        <text>ssDNA + n NTP = ssDNA/pppN(pN)n-1 hybrid + (n-1) diphosphate.</text>
        <dbReference type="EC" id="2.7.7.102"/>
    </reaction>
</comment>
<evidence type="ECO:0000256" key="2">
    <source>
        <dbReference type="ARBA" id="ARBA00044677"/>
    </source>
</evidence>
<evidence type="ECO:0000256" key="4">
    <source>
        <dbReference type="ARBA" id="ARBA00047303"/>
    </source>
</evidence>
<evidence type="ECO:0000256" key="5">
    <source>
        <dbReference type="SAM" id="MobiDB-lite"/>
    </source>
</evidence>
<evidence type="ECO:0000313" key="6">
    <source>
        <dbReference type="EMBL" id="KAL3764246.1"/>
    </source>
</evidence>
<dbReference type="AlphaFoldDB" id="A0ABD3MN24"/>
<evidence type="ECO:0000256" key="1">
    <source>
        <dbReference type="ARBA" id="ARBA00026139"/>
    </source>
</evidence>
<dbReference type="EMBL" id="JALLBG020000108">
    <property type="protein sequence ID" value="KAL3764246.1"/>
    <property type="molecule type" value="Genomic_DNA"/>
</dbReference>
<dbReference type="Proteomes" id="UP001530293">
    <property type="component" value="Unassembled WGS sequence"/>
</dbReference>
<evidence type="ECO:0000256" key="3">
    <source>
        <dbReference type="ARBA" id="ARBA00044768"/>
    </source>
</evidence>
<dbReference type="Pfam" id="PF03121">
    <property type="entry name" value="Herpes_UL52"/>
    <property type="match status" value="1"/>
</dbReference>
<sequence>MASDRWRSLHEPTSRPSVPNDKIKSNGINPSSFYTKVRRKSEGPVTATQKQLDEILHLAARNEVVQRRHEFTSIQKLQREAYHEVTTLKIFPLQDLAIEFFSDMMKEYLGYAANERTTAGANLEQHEDIDENNGGDDLCDQPPSERVKRIKVERRWGEDLGRLKEQYRAMFLEEMHHIPLTFLPELWSMEPRIFALETSSGKRKYVVGNLGRFLQHYWRDTNPRSRHFYELIPEGTPCRLYFDLEYSKECNQISTQESEMLMTEFIDELCHEFRLVHDIIMNRSCVVDLDSSTEKKFSRHLIIHLPNGELFADTYSAGVFVKRFVGRLVYELSTGMLATRHVTLAKFLFVKNQSTRSAEQKSVELEKSGDTVYRVADNQQEREGGKMIEKLSCFVDLGVYTRNRLFRLMGSTKWGKCASAALRIADANKFCFPTGFSNSKFYLPDRLPIGPSEALPSAFTVSNDANESREKDHEEFCAALDWETHARALAMTLVVPANKSKTTAPILMNQSDGDGTLTAIRNSSGARRDKSLIRNCNGASPIPSLDSFFLQLSQRGGIQGKIRAWSHEGSYFFYQMSENRWCENIGRAHKSNNIIWNVDLICKNYWQTCHDPDCRAANFRGVKSELPAELASIIDDYLLEQELGELDEDKVINEAATMFGDDQLLEQELGELDEEKVINEATKLGRSKIDKACSLDRSVNSADFT</sequence>